<feature type="binding site" evidence="8">
    <location>
        <position position="316"/>
    </location>
    <ligand>
        <name>Zn(2+)</name>
        <dbReference type="ChEBI" id="CHEBI:29105"/>
        <label>2</label>
    </ligand>
</feature>
<dbReference type="PROSITE" id="PS00123">
    <property type="entry name" value="ALKALINE_PHOSPHATASE"/>
    <property type="match status" value="1"/>
</dbReference>
<dbReference type="PRINTS" id="PR00113">
    <property type="entry name" value="ALKPHPHTASE"/>
</dbReference>
<evidence type="ECO:0000256" key="4">
    <source>
        <dbReference type="ARBA" id="ARBA00022801"/>
    </source>
</evidence>
<feature type="active site" description="Phosphoserine intermediate" evidence="7">
    <location>
        <position position="97"/>
    </location>
</feature>
<keyword evidence="3 8" id="KW-0479">Metal-binding</keyword>
<evidence type="ECO:0000256" key="9">
    <source>
        <dbReference type="RuleBase" id="RU003946"/>
    </source>
</evidence>
<keyword evidence="12" id="KW-1185">Reference proteome</keyword>
<comment type="cofactor">
    <cofactor evidence="8">
        <name>Mg(2+)</name>
        <dbReference type="ChEBI" id="CHEBI:18420"/>
    </cofactor>
    <text evidence="8">Binds 1 Mg(2+) ion.</text>
</comment>
<feature type="binding site" evidence="8">
    <location>
        <position position="273"/>
    </location>
    <ligand>
        <name>Zn(2+)</name>
        <dbReference type="ChEBI" id="CHEBI:29105"/>
        <label>2</label>
    </ligand>
</feature>
<dbReference type="PROSITE" id="PS51257">
    <property type="entry name" value="PROKAR_LIPOPROTEIN"/>
    <property type="match status" value="1"/>
</dbReference>
<feature type="binding site" evidence="8">
    <location>
        <position position="268"/>
    </location>
    <ligand>
        <name>Mg(2+)</name>
        <dbReference type="ChEBI" id="CHEBI:18420"/>
    </ligand>
</feature>
<evidence type="ECO:0000313" key="12">
    <source>
        <dbReference type="Proteomes" id="UP000244441"/>
    </source>
</evidence>
<evidence type="ECO:0000256" key="7">
    <source>
        <dbReference type="PIRSR" id="PIRSR601952-1"/>
    </source>
</evidence>
<evidence type="ECO:0000256" key="10">
    <source>
        <dbReference type="SAM" id="SignalP"/>
    </source>
</evidence>
<feature type="binding site" evidence="8">
    <location>
        <position position="51"/>
    </location>
    <ligand>
        <name>Mg(2+)</name>
        <dbReference type="ChEBI" id="CHEBI:18420"/>
    </ligand>
</feature>
<feature type="binding site" evidence="8">
    <location>
        <position position="408"/>
    </location>
    <ligand>
        <name>Zn(2+)</name>
        <dbReference type="ChEBI" id="CHEBI:29105"/>
        <label>2</label>
    </ligand>
</feature>
<evidence type="ECO:0000256" key="8">
    <source>
        <dbReference type="PIRSR" id="PIRSR601952-2"/>
    </source>
</evidence>
<dbReference type="AlphaFoldDB" id="A0A2S0VV32"/>
<reference evidence="11 12" key="1">
    <citation type="submission" date="2018-01" db="EMBL/GenBank/DDBJ databases">
        <title>Genome sequence of a Cantenovulum-like bacteria.</title>
        <authorList>
            <person name="Tan W.R."/>
            <person name="Lau N.-S."/>
            <person name="Go F."/>
            <person name="Amirul A.-A.A."/>
        </authorList>
    </citation>
    <scope>NUCLEOTIDE SEQUENCE [LARGE SCALE GENOMIC DNA]</scope>
    <source>
        <strain evidence="11 12">CCB-QB4</strain>
    </source>
</reference>
<dbReference type="SMART" id="SM00098">
    <property type="entry name" value="alkPPc"/>
    <property type="match status" value="1"/>
</dbReference>
<keyword evidence="6 8" id="KW-0460">Magnesium</keyword>
<evidence type="ECO:0000256" key="6">
    <source>
        <dbReference type="ARBA" id="ARBA00022842"/>
    </source>
</evidence>
<feature type="chain" id="PRO_5015603854" evidence="10">
    <location>
        <begin position="35"/>
        <end position="444"/>
    </location>
</feature>
<dbReference type="Gene3D" id="3.40.720.10">
    <property type="entry name" value="Alkaline Phosphatase, subunit A"/>
    <property type="match status" value="1"/>
</dbReference>
<dbReference type="PANTHER" id="PTHR11596:SF5">
    <property type="entry name" value="ALKALINE PHOSPHATASE"/>
    <property type="match status" value="1"/>
</dbReference>
<feature type="binding site" evidence="8">
    <location>
        <position position="315"/>
    </location>
    <ligand>
        <name>Zn(2+)</name>
        <dbReference type="ChEBI" id="CHEBI:29105"/>
        <label>2</label>
    </ligand>
</feature>
<dbReference type="InterPro" id="IPR017850">
    <property type="entry name" value="Alkaline_phosphatase_core_sf"/>
</dbReference>
<feature type="binding site" evidence="8">
    <location>
        <position position="51"/>
    </location>
    <ligand>
        <name>Zn(2+)</name>
        <dbReference type="ChEBI" id="CHEBI:29105"/>
        <label>2</label>
    </ligand>
</feature>
<dbReference type="Pfam" id="PF00245">
    <property type="entry name" value="Alk_phosphatase"/>
    <property type="match status" value="1"/>
</dbReference>
<evidence type="ECO:0000313" key="11">
    <source>
        <dbReference type="EMBL" id="AWB68084.1"/>
    </source>
</evidence>
<dbReference type="InterPro" id="IPR018299">
    <property type="entry name" value="Alkaline_phosphatase_AS"/>
</dbReference>
<sequence length="444" mass="48574">MNFLRQKGKKMSKSRRLICLIGLFLLTSCGNINSSHSVNKAPKNIILIIGDGMGPTHISAYRYLTEHKSGSTQTVFDKFKLGTASTFPADNTLVTDSAAAATALATGIKTYNGAIAVDKQQNHLTTLFEIAKQHNKQTGLAVTSDIAHATPASFYSHQQRRKQKNEIANWLVDNQTSKQPIVDVILGGGKFFMKRSDRDLIAELQAKGYSYTDNMAQLAQLTKPALGIFHSIGFPSALDSDTQRLSQMTDTALNLLKNSEQGFVLLVEGSQIDWCGHQNDIACLLAEMADFANAIDTAYQFASQRDDTLIVITADHETGGLALASQGKYLWKVDEVAKISMTTKTMAAKVKQGNDLATLLSQHTPFTYSEQEIAQAQSYSHLATEPFALHITKLINKKSNTGFSTTGHSATDVQVFSYGTGSEHFTGFMDNTDIAKKLIQFVKQ</sequence>
<evidence type="ECO:0000256" key="1">
    <source>
        <dbReference type="ARBA" id="ARBA00005984"/>
    </source>
</evidence>
<feature type="binding site" evidence="8">
    <location>
        <position position="150"/>
    </location>
    <ligand>
        <name>Mg(2+)</name>
        <dbReference type="ChEBI" id="CHEBI:18420"/>
    </ligand>
</feature>
<organism evidence="11 12">
    <name type="scientific">Saccharobesus litoralis</name>
    <dbReference type="NCBI Taxonomy" id="2172099"/>
    <lineage>
        <taxon>Bacteria</taxon>
        <taxon>Pseudomonadati</taxon>
        <taxon>Pseudomonadota</taxon>
        <taxon>Gammaproteobacteria</taxon>
        <taxon>Alteromonadales</taxon>
        <taxon>Alteromonadaceae</taxon>
        <taxon>Saccharobesus</taxon>
    </lineage>
</organism>
<evidence type="ECO:0000256" key="2">
    <source>
        <dbReference type="ARBA" id="ARBA00022553"/>
    </source>
</evidence>
<keyword evidence="2" id="KW-0597">Phosphoprotein</keyword>
<feature type="binding site" evidence="8">
    <location>
        <position position="148"/>
    </location>
    <ligand>
        <name>Mg(2+)</name>
        <dbReference type="ChEBI" id="CHEBI:18420"/>
    </ligand>
</feature>
<name>A0A2S0VV32_9ALTE</name>
<comment type="similarity">
    <text evidence="1 9">Belongs to the alkaline phosphatase family.</text>
</comment>
<keyword evidence="5 8" id="KW-0862">Zinc</keyword>
<evidence type="ECO:0000256" key="5">
    <source>
        <dbReference type="ARBA" id="ARBA00022833"/>
    </source>
</evidence>
<dbReference type="GO" id="GO:0046872">
    <property type="term" value="F:metal ion binding"/>
    <property type="evidence" value="ECO:0007669"/>
    <property type="project" value="UniProtKB-KW"/>
</dbReference>
<keyword evidence="4" id="KW-0378">Hydrolase</keyword>
<feature type="binding site" evidence="8">
    <location>
        <position position="277"/>
    </location>
    <ligand>
        <name>Zn(2+)</name>
        <dbReference type="ChEBI" id="CHEBI:29105"/>
        <label>2</label>
    </ligand>
</feature>
<dbReference type="InterPro" id="IPR001952">
    <property type="entry name" value="Alkaline_phosphatase"/>
</dbReference>
<dbReference type="EMBL" id="CP026604">
    <property type="protein sequence ID" value="AWB68084.1"/>
    <property type="molecule type" value="Genomic_DNA"/>
</dbReference>
<dbReference type="GO" id="GO:0004035">
    <property type="term" value="F:alkaline phosphatase activity"/>
    <property type="evidence" value="ECO:0007669"/>
    <property type="project" value="TreeGrafter"/>
</dbReference>
<dbReference type="KEGG" id="cate:C2869_17380"/>
<keyword evidence="10" id="KW-0732">Signal</keyword>
<dbReference type="SUPFAM" id="SSF53649">
    <property type="entry name" value="Alkaline phosphatase-like"/>
    <property type="match status" value="1"/>
</dbReference>
<proteinExistence type="inferred from homology"/>
<dbReference type="PANTHER" id="PTHR11596">
    <property type="entry name" value="ALKALINE PHOSPHATASE"/>
    <property type="match status" value="1"/>
</dbReference>
<dbReference type="Proteomes" id="UP000244441">
    <property type="component" value="Chromosome"/>
</dbReference>
<feature type="signal peptide" evidence="10">
    <location>
        <begin position="1"/>
        <end position="34"/>
    </location>
</feature>
<dbReference type="CDD" id="cd16012">
    <property type="entry name" value="ALP"/>
    <property type="match status" value="1"/>
</dbReference>
<gene>
    <name evidence="11" type="ORF">C2869_17380</name>
</gene>
<comment type="cofactor">
    <cofactor evidence="8">
        <name>Zn(2+)</name>
        <dbReference type="ChEBI" id="CHEBI:29105"/>
    </cofactor>
    <text evidence="8">Binds 2 Zn(2+) ions.</text>
</comment>
<dbReference type="Gene3D" id="1.10.60.40">
    <property type="match status" value="1"/>
</dbReference>
<evidence type="ECO:0000256" key="3">
    <source>
        <dbReference type="ARBA" id="ARBA00022723"/>
    </source>
</evidence>
<accession>A0A2S0VV32</accession>
<protein>
    <submittedName>
        <fullName evidence="11">Alkaline phosphatase</fullName>
    </submittedName>
</protein>